<protein>
    <submittedName>
        <fullName evidence="2">Uncharacterized protein</fullName>
    </submittedName>
</protein>
<dbReference type="GeneID" id="25323817"/>
<dbReference type="RefSeq" id="XP_013322421.1">
    <property type="nucleotide sequence ID" value="XM_013466967.1"/>
</dbReference>
<organism evidence="2 3">
    <name type="scientific">Exophiala xenobiotica</name>
    <dbReference type="NCBI Taxonomy" id="348802"/>
    <lineage>
        <taxon>Eukaryota</taxon>
        <taxon>Fungi</taxon>
        <taxon>Dikarya</taxon>
        <taxon>Ascomycota</taxon>
        <taxon>Pezizomycotina</taxon>
        <taxon>Eurotiomycetes</taxon>
        <taxon>Chaetothyriomycetidae</taxon>
        <taxon>Chaetothyriales</taxon>
        <taxon>Herpotrichiellaceae</taxon>
        <taxon>Exophiala</taxon>
    </lineage>
</organism>
<dbReference type="Proteomes" id="UP000054342">
    <property type="component" value="Unassembled WGS sequence"/>
</dbReference>
<dbReference type="OrthoDB" id="4120272at2759"/>
<proteinExistence type="predicted"/>
<feature type="region of interest" description="Disordered" evidence="1">
    <location>
        <begin position="141"/>
        <end position="162"/>
    </location>
</feature>
<feature type="compositionally biased region" description="Low complexity" evidence="1">
    <location>
        <begin position="615"/>
        <end position="627"/>
    </location>
</feature>
<sequence length="739" mass="81856">MVNAFDSSISKHSVQECHNTCCGSLLRLFAFSHLRLQIHAGFKMCLTEIWTYRDCGCRYNHSVLCRLYRRGGTPCFAPNIHYPMDKWLEATGLDAELAFRQFKGSTKPTEPQNCPQHSTVQKTFLNPICEDCLLAEIQSRPVDGANTDPPPAPVPPSDNVEGLVWDSGVKVEIQSRTSQELSAPVTPISTASANDSDDIDRRILESHVEITIEADNCSDSADDPSSPLLTSSQNEDSSPPSSIATSPESLTDAGKRYSTSPTTLRSRRHGYTFHDGYSSDIGDTDDGAGDAPGEEYPQAQPSRGRPQIRGDGSITVRSVTDPVIPLALNARKKSNKGLSRFKSIRSISSSFRHNSKTKTQDSVNESDTAPKVTSKAMPTRSRSRNPFRAFRRRKSSRNHAEMIETTPVLHSHDFCDSFEDEPIYLEKPVLPPRKASLRHWRSFTDPEQIQWENTSSCHNTRSRAPSPTGSWSQNHLDYRGEPEVPRWELPTHKDISFDTQPVLSDFEVERTAGFNVENATLPATAVPGTPDSFKVHPLRARIEGIETFDLGLDVTSPTKQEKEEVRDMEDQACVVEEHVQMIGVAQAPEVEATCKTLSSEGASLQSEQPEETQPEQEQGQLLLEPEQIVSLYGPPKKADDKEQAETGDQVPEVVAQKEVPVDEVHEEDSGSTTPPGSPSPAHRDMLPTRPLHPPRKSSLRRLTGFNHTVMPFADFEFPMPVLASAESKTDAADEGRLSR</sequence>
<dbReference type="HOGENOM" id="CLU_022328_0_0_1"/>
<dbReference type="AlphaFoldDB" id="A0A0D2DHQ4"/>
<feature type="region of interest" description="Disordered" evidence="1">
    <location>
        <begin position="454"/>
        <end position="475"/>
    </location>
</feature>
<feature type="region of interest" description="Disordered" evidence="1">
    <location>
        <begin position="349"/>
        <end position="384"/>
    </location>
</feature>
<evidence type="ECO:0000313" key="2">
    <source>
        <dbReference type="EMBL" id="KIW61837.1"/>
    </source>
</evidence>
<keyword evidence="3" id="KW-1185">Reference proteome</keyword>
<feature type="region of interest" description="Disordered" evidence="1">
    <location>
        <begin position="595"/>
        <end position="699"/>
    </location>
</feature>
<dbReference type="EMBL" id="KN847317">
    <property type="protein sequence ID" value="KIW61837.1"/>
    <property type="molecule type" value="Genomic_DNA"/>
</dbReference>
<feature type="region of interest" description="Disordered" evidence="1">
    <location>
        <begin position="176"/>
        <end position="200"/>
    </location>
</feature>
<evidence type="ECO:0000256" key="1">
    <source>
        <dbReference type="SAM" id="MobiDB-lite"/>
    </source>
</evidence>
<feature type="compositionally biased region" description="Polar residues" evidence="1">
    <location>
        <begin position="176"/>
        <end position="194"/>
    </location>
</feature>
<gene>
    <name evidence="2" type="ORF">PV05_01909</name>
</gene>
<reference evidence="2 3" key="1">
    <citation type="submission" date="2015-01" db="EMBL/GenBank/DDBJ databases">
        <title>The Genome Sequence of Exophiala xenobiotica CBS118157.</title>
        <authorList>
            <consortium name="The Broad Institute Genomics Platform"/>
            <person name="Cuomo C."/>
            <person name="de Hoog S."/>
            <person name="Gorbushina A."/>
            <person name="Stielow B."/>
            <person name="Teixiera M."/>
            <person name="Abouelleil A."/>
            <person name="Chapman S.B."/>
            <person name="Priest M."/>
            <person name="Young S.K."/>
            <person name="Wortman J."/>
            <person name="Nusbaum C."/>
            <person name="Birren B."/>
        </authorList>
    </citation>
    <scope>NUCLEOTIDE SEQUENCE [LARGE SCALE GENOMIC DNA]</scope>
    <source>
        <strain evidence="2 3">CBS 118157</strain>
    </source>
</reference>
<feature type="compositionally biased region" description="Low complexity" evidence="1">
    <location>
        <begin position="223"/>
        <end position="242"/>
    </location>
</feature>
<name>A0A0D2DHQ4_9EURO</name>
<accession>A0A0D2DHQ4</accession>
<evidence type="ECO:0000313" key="3">
    <source>
        <dbReference type="Proteomes" id="UP000054342"/>
    </source>
</evidence>
<feature type="region of interest" description="Disordered" evidence="1">
    <location>
        <begin position="213"/>
        <end position="315"/>
    </location>
</feature>